<dbReference type="EMBL" id="MSFK01000002">
    <property type="protein sequence ID" value="PWY95914.1"/>
    <property type="molecule type" value="Genomic_DNA"/>
</dbReference>
<dbReference type="OrthoDB" id="3508621at2759"/>
<gene>
    <name evidence="2" type="ORF">BO94DRAFT_530654</name>
</gene>
<dbReference type="STRING" id="1450535.A0A317XBA5"/>
<dbReference type="Proteomes" id="UP000246702">
    <property type="component" value="Unassembled WGS sequence"/>
</dbReference>
<evidence type="ECO:0000313" key="2">
    <source>
        <dbReference type="EMBL" id="PWY95914.1"/>
    </source>
</evidence>
<evidence type="ECO:0000256" key="1">
    <source>
        <dbReference type="SAM" id="MobiDB-lite"/>
    </source>
</evidence>
<dbReference type="AlphaFoldDB" id="A0A317XBA5"/>
<evidence type="ECO:0000313" key="3">
    <source>
        <dbReference type="Proteomes" id="UP000246702"/>
    </source>
</evidence>
<keyword evidence="3" id="KW-1185">Reference proteome</keyword>
<organism evidence="2 3">
    <name type="scientific">Aspergillus sclerotioniger CBS 115572</name>
    <dbReference type="NCBI Taxonomy" id="1450535"/>
    <lineage>
        <taxon>Eukaryota</taxon>
        <taxon>Fungi</taxon>
        <taxon>Dikarya</taxon>
        <taxon>Ascomycota</taxon>
        <taxon>Pezizomycotina</taxon>
        <taxon>Eurotiomycetes</taxon>
        <taxon>Eurotiomycetidae</taxon>
        <taxon>Eurotiales</taxon>
        <taxon>Aspergillaceae</taxon>
        <taxon>Aspergillus</taxon>
        <taxon>Aspergillus subgen. Circumdati</taxon>
    </lineage>
</organism>
<comment type="caution">
    <text evidence="2">The sequence shown here is derived from an EMBL/GenBank/DDBJ whole genome shotgun (WGS) entry which is preliminary data.</text>
</comment>
<sequence>MKSASSITPEQYLSLPVLWKTSKRTTLKLENYDLHAWKLKADEKLKGYSSWNTYLTNFTLDLDSIPESTFAPALYFQRLVSDTSSDGPVPDVTFSPVTSRTRTKTGKLPQKMANLYLQTPTKSTGKDLGTFDEEESADEGTAASAPVAESPGPTEILDQMYKPTKDEEIVTAALSNFLVGLTLHFSISNRWTVHRKPFKADFHHASFEARVDGYLEDRGPAGVAKVRALIEVKPVLRKKKRVRICMQEAAQMVAWLKNSPDPNGTLNYIGRYIFISLVQGKPTDPGSQPSPRVREPP</sequence>
<accession>A0A317XBA5</accession>
<proteinExistence type="predicted"/>
<protein>
    <submittedName>
        <fullName evidence="2">Uncharacterized protein</fullName>
    </submittedName>
</protein>
<name>A0A317XBA5_9EURO</name>
<dbReference type="GeneID" id="37112861"/>
<dbReference type="RefSeq" id="XP_025472675.1">
    <property type="nucleotide sequence ID" value="XM_025610718.1"/>
</dbReference>
<reference evidence="2 3" key="1">
    <citation type="submission" date="2016-12" db="EMBL/GenBank/DDBJ databases">
        <title>The genomes of Aspergillus section Nigri reveals drivers in fungal speciation.</title>
        <authorList>
            <consortium name="DOE Joint Genome Institute"/>
            <person name="Vesth T.C."/>
            <person name="Nybo J."/>
            <person name="Theobald S."/>
            <person name="Brandl J."/>
            <person name="Frisvad J.C."/>
            <person name="Nielsen K.F."/>
            <person name="Lyhne E.K."/>
            <person name="Kogle M.E."/>
            <person name="Kuo A."/>
            <person name="Riley R."/>
            <person name="Clum A."/>
            <person name="Nolan M."/>
            <person name="Lipzen A."/>
            <person name="Salamov A."/>
            <person name="Henrissat B."/>
            <person name="Wiebenga A."/>
            <person name="De Vries R.P."/>
            <person name="Grigoriev I.V."/>
            <person name="Mortensen U.H."/>
            <person name="Andersen M.R."/>
            <person name="Baker S.E."/>
        </authorList>
    </citation>
    <scope>NUCLEOTIDE SEQUENCE [LARGE SCALE GENOMIC DNA]</scope>
    <source>
        <strain evidence="2 3">CBS 115572</strain>
    </source>
</reference>
<feature type="region of interest" description="Disordered" evidence="1">
    <location>
        <begin position="120"/>
        <end position="155"/>
    </location>
</feature>